<evidence type="ECO:0000256" key="4">
    <source>
        <dbReference type="SAM" id="MobiDB-lite"/>
    </source>
</evidence>
<dbReference type="InterPro" id="IPR027417">
    <property type="entry name" value="P-loop_NTPase"/>
</dbReference>
<dbReference type="InterPro" id="IPR017871">
    <property type="entry name" value="ABC_transporter-like_CS"/>
</dbReference>
<evidence type="ECO:0000313" key="7">
    <source>
        <dbReference type="Proteomes" id="UP001143330"/>
    </source>
</evidence>
<dbReference type="NCBIfam" id="TIGR02324">
    <property type="entry name" value="CP_lyasePhnL"/>
    <property type="match status" value="1"/>
</dbReference>
<reference evidence="6" key="1">
    <citation type="journal article" date="2014" name="Int. J. Syst. Evol. Microbiol.">
        <title>Complete genome sequence of Corynebacterium casei LMG S-19264T (=DSM 44701T), isolated from a smear-ripened cheese.</title>
        <authorList>
            <consortium name="US DOE Joint Genome Institute (JGI-PGF)"/>
            <person name="Walter F."/>
            <person name="Albersmeier A."/>
            <person name="Kalinowski J."/>
            <person name="Ruckert C."/>
        </authorList>
    </citation>
    <scope>NUCLEOTIDE SEQUENCE</scope>
    <source>
        <strain evidence="6">VKM B-2789</strain>
    </source>
</reference>
<proteinExistence type="inferred from homology"/>
<keyword evidence="3" id="KW-0067">ATP-binding</keyword>
<dbReference type="SUPFAM" id="SSF52540">
    <property type="entry name" value="P-loop containing nucleoside triphosphate hydrolases"/>
    <property type="match status" value="1"/>
</dbReference>
<dbReference type="GO" id="GO:0016887">
    <property type="term" value="F:ATP hydrolysis activity"/>
    <property type="evidence" value="ECO:0007669"/>
    <property type="project" value="InterPro"/>
</dbReference>
<dbReference type="PROSITE" id="PS50893">
    <property type="entry name" value="ABC_TRANSPORTER_2"/>
    <property type="match status" value="1"/>
</dbReference>
<dbReference type="PANTHER" id="PTHR42798:SF7">
    <property type="entry name" value="ALPHA-D-RIBOSE 1-METHYLPHOSPHONATE 5-TRIPHOSPHATE SYNTHASE SUBUNIT PHNL"/>
    <property type="match status" value="1"/>
</dbReference>
<evidence type="ECO:0000256" key="3">
    <source>
        <dbReference type="ARBA" id="ARBA00022840"/>
    </source>
</evidence>
<comment type="similarity">
    <text evidence="1">Belongs to the ABC transporter superfamily.</text>
</comment>
<dbReference type="AlphaFoldDB" id="A0A9W6K348"/>
<dbReference type="InterPro" id="IPR012701">
    <property type="entry name" value="CP_lyase_PhnL"/>
</dbReference>
<gene>
    <name evidence="6" type="primary">phnL</name>
    <name evidence="6" type="ORF">GCM10017653_46840</name>
</gene>
<dbReference type="PROSITE" id="PS00211">
    <property type="entry name" value="ABC_TRANSPORTER_1"/>
    <property type="match status" value="1"/>
</dbReference>
<keyword evidence="6" id="KW-0456">Lyase</keyword>
<evidence type="ECO:0000256" key="1">
    <source>
        <dbReference type="ARBA" id="ARBA00005417"/>
    </source>
</evidence>
<keyword evidence="7" id="KW-1185">Reference proteome</keyword>
<reference evidence="6" key="2">
    <citation type="submission" date="2023-01" db="EMBL/GenBank/DDBJ databases">
        <authorList>
            <person name="Sun Q."/>
            <person name="Evtushenko L."/>
        </authorList>
    </citation>
    <scope>NUCLEOTIDE SEQUENCE</scope>
    <source>
        <strain evidence="6">VKM B-2789</strain>
    </source>
</reference>
<keyword evidence="2" id="KW-0547">Nucleotide-binding</keyword>
<evidence type="ECO:0000313" key="6">
    <source>
        <dbReference type="EMBL" id="GLK86614.1"/>
    </source>
</evidence>
<dbReference type="PANTHER" id="PTHR42798">
    <property type="entry name" value="LIPOPROTEIN-RELEASING SYSTEM ATP-BINDING PROTEIN LOLD"/>
    <property type="match status" value="1"/>
</dbReference>
<comment type="caution">
    <text evidence="6">The sequence shown here is derived from an EMBL/GenBank/DDBJ whole genome shotgun (WGS) entry which is preliminary data.</text>
</comment>
<evidence type="ECO:0000256" key="2">
    <source>
        <dbReference type="ARBA" id="ARBA00022741"/>
    </source>
</evidence>
<name>A0A9W6K348_9HYPH</name>
<protein>
    <submittedName>
        <fullName evidence="6">Phosphonate C-P lyase system protein PhnL</fullName>
    </submittedName>
</protein>
<feature type="domain" description="ABC transporter" evidence="5">
    <location>
        <begin position="59"/>
        <end position="286"/>
    </location>
</feature>
<dbReference type="Gene3D" id="3.40.50.300">
    <property type="entry name" value="P-loop containing nucleotide triphosphate hydrolases"/>
    <property type="match status" value="1"/>
</dbReference>
<evidence type="ECO:0000259" key="5">
    <source>
        <dbReference type="PROSITE" id="PS50893"/>
    </source>
</evidence>
<dbReference type="Pfam" id="PF00005">
    <property type="entry name" value="ABC_tran"/>
    <property type="match status" value="1"/>
</dbReference>
<dbReference type="SMART" id="SM00382">
    <property type="entry name" value="AAA"/>
    <property type="match status" value="1"/>
</dbReference>
<dbReference type="InterPro" id="IPR003593">
    <property type="entry name" value="AAA+_ATPase"/>
</dbReference>
<dbReference type="Proteomes" id="UP001143330">
    <property type="component" value="Unassembled WGS sequence"/>
</dbReference>
<dbReference type="EMBL" id="BSFM01000021">
    <property type="protein sequence ID" value="GLK86614.1"/>
    <property type="molecule type" value="Genomic_DNA"/>
</dbReference>
<feature type="region of interest" description="Disordered" evidence="4">
    <location>
        <begin position="1"/>
        <end position="54"/>
    </location>
</feature>
<sequence length="286" mass="30159">MADKAPHPNPLPHGERESGAHSVSDAPDNAMPLTSPRGGEVGPQGRVRGEGAETRGPILDVAGVAKTFVLHLREGARLPVVSGAGFDLYPGECVALGGPSGAGKSSLLKMVYGNYRIDAGHIRVRDGGEVVDVASTAPRRLMKLRATTMGYVSQFLRVIPRVSALDVVAEPLVGDGVSREEALATAGALLARLNLPERLWSLPPATFSGGEQQRVNIARGLIAHRPLLLMDEPTASLDAANRQVVIGLIEEKKQAGVAILGIFHDAEVREAVCDRVIDVTDFARAA</sequence>
<accession>A0A9W6K348</accession>
<dbReference type="GO" id="GO:0016829">
    <property type="term" value="F:lyase activity"/>
    <property type="evidence" value="ECO:0007669"/>
    <property type="project" value="UniProtKB-KW"/>
</dbReference>
<organism evidence="6 7">
    <name type="scientific">Ancylobacter defluvii</name>
    <dbReference type="NCBI Taxonomy" id="1282440"/>
    <lineage>
        <taxon>Bacteria</taxon>
        <taxon>Pseudomonadati</taxon>
        <taxon>Pseudomonadota</taxon>
        <taxon>Alphaproteobacteria</taxon>
        <taxon>Hyphomicrobiales</taxon>
        <taxon>Xanthobacteraceae</taxon>
        <taxon>Ancylobacter</taxon>
    </lineage>
</organism>
<dbReference type="InterPro" id="IPR003439">
    <property type="entry name" value="ABC_transporter-like_ATP-bd"/>
</dbReference>
<dbReference type="GO" id="GO:0005524">
    <property type="term" value="F:ATP binding"/>
    <property type="evidence" value="ECO:0007669"/>
    <property type="project" value="UniProtKB-KW"/>
</dbReference>